<evidence type="ECO:0000256" key="3">
    <source>
        <dbReference type="ARBA" id="ARBA00023163"/>
    </source>
</evidence>
<sequence>MRNRTTIVDVAKAAGVSKSLVSLAIRGDAGVSDETRQRILAVADDLGYRSNVWARSLAHGKTNMIGVLLTDLSNPYHTDVVIGVEDAAHERGQNVLISHGRRDPDLLASQLLKFEALGVDGIIVISAHTPSDVIADIAQRTRVVIVGRPGELPESVSRIRNDDELGARRATTHLLESGRTRIAFLQNSTSPSARARQKSYEQTLREAGLDPLVLTPGDLTADAFTGIDGIVAANDRGAVHALGEASDAGVRVPSDLAIVGYDNSQLSRVVRPQLSSVDQPRIQMGRRALEAVLGNEVIHEVFEPELVIRDSSALERATVES</sequence>
<dbReference type="GO" id="GO:0000976">
    <property type="term" value="F:transcription cis-regulatory region binding"/>
    <property type="evidence" value="ECO:0007669"/>
    <property type="project" value="TreeGrafter"/>
</dbReference>
<reference evidence="5 6" key="1">
    <citation type="submission" date="2018-12" db="EMBL/GenBank/DDBJ databases">
        <title>Complete genome sequence of Flaviflexus sp. H23T48.</title>
        <authorList>
            <person name="Bae J.-W."/>
            <person name="Lee J.-Y."/>
        </authorList>
    </citation>
    <scope>NUCLEOTIDE SEQUENCE [LARGE SCALE GENOMIC DNA]</scope>
    <source>
        <strain evidence="5 6">H23T48</strain>
    </source>
</reference>
<organism evidence="5 6">
    <name type="scientific">Flaviflexus ciconiae</name>
    <dbReference type="NCBI Taxonomy" id="2496867"/>
    <lineage>
        <taxon>Bacteria</taxon>
        <taxon>Bacillati</taxon>
        <taxon>Actinomycetota</taxon>
        <taxon>Actinomycetes</taxon>
        <taxon>Actinomycetales</taxon>
        <taxon>Actinomycetaceae</taxon>
        <taxon>Flaviflexus</taxon>
    </lineage>
</organism>
<dbReference type="Proteomes" id="UP000280344">
    <property type="component" value="Chromosome"/>
</dbReference>
<dbReference type="Gene3D" id="1.10.260.40">
    <property type="entry name" value="lambda repressor-like DNA-binding domains"/>
    <property type="match status" value="1"/>
</dbReference>
<dbReference type="KEGG" id="flh:EJ997_01235"/>
<dbReference type="CDD" id="cd06267">
    <property type="entry name" value="PBP1_LacI_sugar_binding-like"/>
    <property type="match status" value="1"/>
</dbReference>
<keyword evidence="2" id="KW-0238">DNA-binding</keyword>
<dbReference type="PANTHER" id="PTHR30146">
    <property type="entry name" value="LACI-RELATED TRANSCRIPTIONAL REPRESSOR"/>
    <property type="match status" value="1"/>
</dbReference>
<dbReference type="EMBL" id="CP034593">
    <property type="protein sequence ID" value="AZQ76154.1"/>
    <property type="molecule type" value="Genomic_DNA"/>
</dbReference>
<evidence type="ECO:0000256" key="1">
    <source>
        <dbReference type="ARBA" id="ARBA00023015"/>
    </source>
</evidence>
<dbReference type="AlphaFoldDB" id="A0A3Q9G624"/>
<accession>A0A3Q9G624</accession>
<dbReference type="InterPro" id="IPR010982">
    <property type="entry name" value="Lambda_DNA-bd_dom_sf"/>
</dbReference>
<name>A0A3Q9G624_9ACTO</name>
<evidence type="ECO:0000259" key="4">
    <source>
        <dbReference type="PROSITE" id="PS50932"/>
    </source>
</evidence>
<dbReference type="PROSITE" id="PS50932">
    <property type="entry name" value="HTH_LACI_2"/>
    <property type="match status" value="1"/>
</dbReference>
<dbReference type="Pfam" id="PF13377">
    <property type="entry name" value="Peripla_BP_3"/>
    <property type="match status" value="1"/>
</dbReference>
<dbReference type="InterPro" id="IPR000843">
    <property type="entry name" value="HTH_LacI"/>
</dbReference>
<dbReference type="SUPFAM" id="SSF47413">
    <property type="entry name" value="lambda repressor-like DNA-binding domains"/>
    <property type="match status" value="1"/>
</dbReference>
<keyword evidence="6" id="KW-1185">Reference proteome</keyword>
<evidence type="ECO:0000313" key="5">
    <source>
        <dbReference type="EMBL" id="AZQ76154.1"/>
    </source>
</evidence>
<dbReference type="PANTHER" id="PTHR30146:SF109">
    <property type="entry name" value="HTH-TYPE TRANSCRIPTIONAL REGULATOR GALS"/>
    <property type="match status" value="1"/>
</dbReference>
<feature type="domain" description="HTH lacI-type" evidence="4">
    <location>
        <begin position="5"/>
        <end position="59"/>
    </location>
</feature>
<dbReference type="Gene3D" id="3.40.50.2300">
    <property type="match status" value="2"/>
</dbReference>
<dbReference type="InterPro" id="IPR046335">
    <property type="entry name" value="LacI/GalR-like_sensor"/>
</dbReference>
<evidence type="ECO:0000313" key="6">
    <source>
        <dbReference type="Proteomes" id="UP000280344"/>
    </source>
</evidence>
<dbReference type="OrthoDB" id="9785139at2"/>
<dbReference type="CDD" id="cd01392">
    <property type="entry name" value="HTH_LacI"/>
    <property type="match status" value="1"/>
</dbReference>
<evidence type="ECO:0000256" key="2">
    <source>
        <dbReference type="ARBA" id="ARBA00023125"/>
    </source>
</evidence>
<dbReference type="RefSeq" id="WP_126702963.1">
    <property type="nucleotide sequence ID" value="NZ_CP034593.1"/>
</dbReference>
<keyword evidence="1" id="KW-0805">Transcription regulation</keyword>
<keyword evidence="3" id="KW-0804">Transcription</keyword>
<dbReference type="SUPFAM" id="SSF53822">
    <property type="entry name" value="Periplasmic binding protein-like I"/>
    <property type="match status" value="1"/>
</dbReference>
<proteinExistence type="predicted"/>
<dbReference type="SMART" id="SM00354">
    <property type="entry name" value="HTH_LACI"/>
    <property type="match status" value="1"/>
</dbReference>
<protein>
    <submittedName>
        <fullName evidence="5">LacI family transcriptional regulator</fullName>
    </submittedName>
</protein>
<dbReference type="InterPro" id="IPR028082">
    <property type="entry name" value="Peripla_BP_I"/>
</dbReference>
<dbReference type="Pfam" id="PF00356">
    <property type="entry name" value="LacI"/>
    <property type="match status" value="1"/>
</dbReference>
<dbReference type="GO" id="GO:0003700">
    <property type="term" value="F:DNA-binding transcription factor activity"/>
    <property type="evidence" value="ECO:0007669"/>
    <property type="project" value="TreeGrafter"/>
</dbReference>
<gene>
    <name evidence="5" type="ORF">EJ997_01235</name>
</gene>